<feature type="signal peptide" evidence="1">
    <location>
        <begin position="1"/>
        <end position="21"/>
    </location>
</feature>
<organism evidence="2 3">
    <name type="scientific">Cirrhinus mrigala</name>
    <name type="common">Mrigala</name>
    <dbReference type="NCBI Taxonomy" id="683832"/>
    <lineage>
        <taxon>Eukaryota</taxon>
        <taxon>Metazoa</taxon>
        <taxon>Chordata</taxon>
        <taxon>Craniata</taxon>
        <taxon>Vertebrata</taxon>
        <taxon>Euteleostomi</taxon>
        <taxon>Actinopterygii</taxon>
        <taxon>Neopterygii</taxon>
        <taxon>Teleostei</taxon>
        <taxon>Ostariophysi</taxon>
        <taxon>Cypriniformes</taxon>
        <taxon>Cyprinidae</taxon>
        <taxon>Labeoninae</taxon>
        <taxon>Labeonini</taxon>
        <taxon>Cirrhinus</taxon>
    </lineage>
</organism>
<gene>
    <name evidence="2" type="ORF">M9458_012059</name>
</gene>
<feature type="chain" id="PRO_5044813591" evidence="1">
    <location>
        <begin position="22"/>
        <end position="58"/>
    </location>
</feature>
<proteinExistence type="predicted"/>
<dbReference type="EMBL" id="JAMKFB020000005">
    <property type="protein sequence ID" value="KAL0193763.1"/>
    <property type="molecule type" value="Genomic_DNA"/>
</dbReference>
<name>A0ABD0R5F5_CIRMR</name>
<protein>
    <submittedName>
        <fullName evidence="2">Uncharacterized protein</fullName>
    </submittedName>
</protein>
<sequence>SFFFFGPLLTCWRTAFTGCTAAPSTCEGKESEFSKVSTILGVTDSSGAMSSVEFWSVG</sequence>
<dbReference type="AlphaFoldDB" id="A0ABD0R5F5"/>
<evidence type="ECO:0000313" key="2">
    <source>
        <dbReference type="EMBL" id="KAL0193763.1"/>
    </source>
</evidence>
<evidence type="ECO:0000256" key="1">
    <source>
        <dbReference type="SAM" id="SignalP"/>
    </source>
</evidence>
<keyword evidence="1" id="KW-0732">Signal</keyword>
<comment type="caution">
    <text evidence="2">The sequence shown here is derived from an EMBL/GenBank/DDBJ whole genome shotgun (WGS) entry which is preliminary data.</text>
</comment>
<evidence type="ECO:0000313" key="3">
    <source>
        <dbReference type="Proteomes" id="UP001529510"/>
    </source>
</evidence>
<dbReference type="Proteomes" id="UP001529510">
    <property type="component" value="Unassembled WGS sequence"/>
</dbReference>
<reference evidence="2 3" key="1">
    <citation type="submission" date="2024-05" db="EMBL/GenBank/DDBJ databases">
        <title>Genome sequencing and assembly of Indian major carp, Cirrhinus mrigala (Hamilton, 1822).</title>
        <authorList>
            <person name="Mohindra V."/>
            <person name="Chowdhury L.M."/>
            <person name="Lal K."/>
            <person name="Jena J.K."/>
        </authorList>
    </citation>
    <scope>NUCLEOTIDE SEQUENCE [LARGE SCALE GENOMIC DNA]</scope>
    <source>
        <strain evidence="2">CM1030</strain>
        <tissue evidence="2">Blood</tissue>
    </source>
</reference>
<accession>A0ABD0R5F5</accession>
<feature type="non-terminal residue" evidence="2">
    <location>
        <position position="58"/>
    </location>
</feature>
<keyword evidence="3" id="KW-1185">Reference proteome</keyword>
<feature type="non-terminal residue" evidence="2">
    <location>
        <position position="1"/>
    </location>
</feature>